<evidence type="ECO:0000256" key="10">
    <source>
        <dbReference type="PIRNR" id="PIRNR003097"/>
    </source>
</evidence>
<dbReference type="InterPro" id="IPR004513">
    <property type="entry name" value="FtsX"/>
</dbReference>
<evidence type="ECO:0000256" key="1">
    <source>
        <dbReference type="ARBA" id="ARBA00004651"/>
    </source>
</evidence>
<organism evidence="14 15">
    <name type="scientific">Psychroflexus halocasei</name>
    <dbReference type="NCBI Taxonomy" id="908615"/>
    <lineage>
        <taxon>Bacteria</taxon>
        <taxon>Pseudomonadati</taxon>
        <taxon>Bacteroidota</taxon>
        <taxon>Flavobacteriia</taxon>
        <taxon>Flavobacteriales</taxon>
        <taxon>Flavobacteriaceae</taxon>
        <taxon>Psychroflexus</taxon>
    </lineage>
</organism>
<evidence type="ECO:0000256" key="8">
    <source>
        <dbReference type="ARBA" id="ARBA00023136"/>
    </source>
</evidence>
<dbReference type="InterPro" id="IPR040690">
    <property type="entry name" value="FtsX_ECD"/>
</dbReference>
<dbReference type="Pfam" id="PF02687">
    <property type="entry name" value="FtsX"/>
    <property type="match status" value="1"/>
</dbReference>
<evidence type="ECO:0000256" key="6">
    <source>
        <dbReference type="ARBA" id="ARBA00022692"/>
    </source>
</evidence>
<keyword evidence="10" id="KW-0997">Cell inner membrane</keyword>
<keyword evidence="8 10" id="KW-0472">Membrane</keyword>
<dbReference type="PIRSF" id="PIRSF003097">
    <property type="entry name" value="FtsX"/>
    <property type="match status" value="1"/>
</dbReference>
<comment type="subcellular location">
    <subcellularLocation>
        <location evidence="10">Cell inner membrane</location>
    </subcellularLocation>
    <subcellularLocation>
        <location evidence="1">Cell membrane</location>
        <topology evidence="1">Multi-pass membrane protein</topology>
    </subcellularLocation>
</comment>
<dbReference type="STRING" id="908615.SAMN05421540_10883"/>
<proteinExistence type="inferred from homology"/>
<evidence type="ECO:0000256" key="9">
    <source>
        <dbReference type="ARBA" id="ARBA00023306"/>
    </source>
</evidence>
<sequence length="292" mass="33427">MASSFEKYQKRRLITSYFSVVISIALVLFLVGLLGILVLNTKKVADHFKEQIALTIYLDDTAKEVEIDQLQKSLALAEYTKSVNFVSKEDAAKKYSEEIGEDFMEFLGYNPLQNSIDIYFNADYVSEVKLAEITRDINENKFVDEIVYDKPLIALLNDNIKKLSLWIIIISVVFTFIAVLLINSSIRLSVYSKRFTIKTMQMVGATKSFIRRPFIWKSIKLGLIGSFLSLAGMAAVLYYLNESFPELNFLSDRLILLALFAAILLLGILITWLSTFFATQRFLNLKTDELYY</sequence>
<evidence type="ECO:0000313" key="14">
    <source>
        <dbReference type="EMBL" id="SEA61813.1"/>
    </source>
</evidence>
<dbReference type="GO" id="GO:0005886">
    <property type="term" value="C:plasma membrane"/>
    <property type="evidence" value="ECO:0007669"/>
    <property type="project" value="UniProtKB-SubCell"/>
</dbReference>
<comment type="function">
    <text evidence="10">Required for cell division and gliding motility.</text>
</comment>
<feature type="domain" description="ABC3 transporter permease C-terminal" evidence="12">
    <location>
        <begin position="168"/>
        <end position="285"/>
    </location>
</feature>
<dbReference type="PANTHER" id="PTHR47755">
    <property type="entry name" value="CELL DIVISION PROTEIN FTSX"/>
    <property type="match status" value="1"/>
</dbReference>
<evidence type="ECO:0000256" key="11">
    <source>
        <dbReference type="SAM" id="Phobius"/>
    </source>
</evidence>
<dbReference type="EMBL" id="FNQF01000008">
    <property type="protein sequence ID" value="SEA61813.1"/>
    <property type="molecule type" value="Genomic_DNA"/>
</dbReference>
<reference evidence="14 15" key="1">
    <citation type="submission" date="2016-10" db="EMBL/GenBank/DDBJ databases">
        <authorList>
            <person name="de Groot N.N."/>
        </authorList>
    </citation>
    <scope>NUCLEOTIDE SEQUENCE [LARGE SCALE GENOMIC DNA]</scope>
    <source>
        <strain evidence="14 15">DSM 23581</strain>
    </source>
</reference>
<keyword evidence="9 10" id="KW-0131">Cell cycle</keyword>
<dbReference type="PANTHER" id="PTHR47755:SF1">
    <property type="entry name" value="CELL DIVISION PROTEIN FTSX"/>
    <property type="match status" value="1"/>
</dbReference>
<evidence type="ECO:0000256" key="4">
    <source>
        <dbReference type="ARBA" id="ARBA00022475"/>
    </source>
</evidence>
<dbReference type="GO" id="GO:0051301">
    <property type="term" value="P:cell division"/>
    <property type="evidence" value="ECO:0007669"/>
    <property type="project" value="UniProtKB-KW"/>
</dbReference>
<evidence type="ECO:0000259" key="12">
    <source>
        <dbReference type="Pfam" id="PF02687"/>
    </source>
</evidence>
<evidence type="ECO:0000256" key="5">
    <source>
        <dbReference type="ARBA" id="ARBA00022618"/>
    </source>
</evidence>
<dbReference type="Proteomes" id="UP000198820">
    <property type="component" value="Unassembled WGS sequence"/>
</dbReference>
<evidence type="ECO:0000256" key="7">
    <source>
        <dbReference type="ARBA" id="ARBA00022989"/>
    </source>
</evidence>
<feature type="domain" description="FtsX extracellular" evidence="13">
    <location>
        <begin position="53"/>
        <end position="146"/>
    </location>
</feature>
<keyword evidence="4 10" id="KW-1003">Cell membrane</keyword>
<evidence type="ECO:0000259" key="13">
    <source>
        <dbReference type="Pfam" id="PF18075"/>
    </source>
</evidence>
<keyword evidence="7 11" id="KW-1133">Transmembrane helix</keyword>
<feature type="transmembrane region" description="Helical" evidence="11">
    <location>
        <begin position="255"/>
        <end position="278"/>
    </location>
</feature>
<keyword evidence="5 10" id="KW-0132">Cell division</keyword>
<dbReference type="RefSeq" id="WP_093244576.1">
    <property type="nucleotide sequence ID" value="NZ_FNQF01000008.1"/>
</dbReference>
<evidence type="ECO:0000256" key="3">
    <source>
        <dbReference type="ARBA" id="ARBA00021907"/>
    </source>
</evidence>
<dbReference type="Gene3D" id="3.30.70.3040">
    <property type="match status" value="1"/>
</dbReference>
<protein>
    <recommendedName>
        <fullName evidence="3 10">Cell division protein FtsX</fullName>
    </recommendedName>
</protein>
<evidence type="ECO:0000313" key="15">
    <source>
        <dbReference type="Proteomes" id="UP000198820"/>
    </source>
</evidence>
<dbReference type="Pfam" id="PF18075">
    <property type="entry name" value="FtsX_ECD"/>
    <property type="match status" value="1"/>
</dbReference>
<comment type="similarity">
    <text evidence="2 10">Belongs to the ABC-4 integral membrane protein family. FtsX subfamily.</text>
</comment>
<feature type="transmembrane region" description="Helical" evidence="11">
    <location>
        <begin position="163"/>
        <end position="184"/>
    </location>
</feature>
<evidence type="ECO:0000256" key="2">
    <source>
        <dbReference type="ARBA" id="ARBA00007379"/>
    </source>
</evidence>
<name>A0A1H4CNB2_9FLAO</name>
<feature type="transmembrane region" description="Helical" evidence="11">
    <location>
        <begin position="12"/>
        <end position="39"/>
    </location>
</feature>
<accession>A0A1H4CNB2</accession>
<keyword evidence="6 11" id="KW-0812">Transmembrane</keyword>
<dbReference type="InterPro" id="IPR003838">
    <property type="entry name" value="ABC3_permease_C"/>
</dbReference>
<dbReference type="AlphaFoldDB" id="A0A1H4CNB2"/>
<feature type="transmembrane region" description="Helical" evidence="11">
    <location>
        <begin position="221"/>
        <end position="240"/>
    </location>
</feature>
<gene>
    <name evidence="14" type="ORF">SAMN05421540_10883</name>
</gene>
<keyword evidence="15" id="KW-1185">Reference proteome</keyword>